<sequence length="32" mass="3880">MKKTLKLLADFHYYLKRGYGIRKSWHLAKVTL</sequence>
<proteinExistence type="predicted"/>
<keyword evidence="2" id="KW-1185">Reference proteome</keyword>
<gene>
    <name evidence="1" type="ORF">PCO31111_03489</name>
</gene>
<evidence type="ECO:0000313" key="1">
    <source>
        <dbReference type="EMBL" id="VVE27664.1"/>
    </source>
</evidence>
<dbReference type="EMBL" id="CABPSE010000012">
    <property type="protein sequence ID" value="VVE27664.1"/>
    <property type="molecule type" value="Genomic_DNA"/>
</dbReference>
<accession>A0A5E4WVP7</accession>
<reference evidence="1 2" key="1">
    <citation type="submission" date="2019-08" db="EMBL/GenBank/DDBJ databases">
        <authorList>
            <person name="Peeters C."/>
        </authorList>
    </citation>
    <scope>NUCLEOTIDE SEQUENCE [LARGE SCALE GENOMIC DNA]</scope>
    <source>
        <strain evidence="1 2">LMG 31111</strain>
    </source>
</reference>
<protein>
    <submittedName>
        <fullName evidence="1">Uncharacterized protein</fullName>
    </submittedName>
</protein>
<organism evidence="1 2">
    <name type="scientific">Pandoraea communis</name>
    <dbReference type="NCBI Taxonomy" id="2508297"/>
    <lineage>
        <taxon>Bacteria</taxon>
        <taxon>Pseudomonadati</taxon>
        <taxon>Pseudomonadota</taxon>
        <taxon>Betaproteobacteria</taxon>
        <taxon>Burkholderiales</taxon>
        <taxon>Burkholderiaceae</taxon>
        <taxon>Pandoraea</taxon>
    </lineage>
</organism>
<dbReference type="Proteomes" id="UP000383971">
    <property type="component" value="Unassembled WGS sequence"/>
</dbReference>
<dbReference type="AlphaFoldDB" id="A0A5E4WVP7"/>
<evidence type="ECO:0000313" key="2">
    <source>
        <dbReference type="Proteomes" id="UP000383971"/>
    </source>
</evidence>
<name>A0A5E4WVP7_9BURK</name>